<comment type="caution">
    <text evidence="1">The sequence shown here is derived from an EMBL/GenBank/DDBJ whole genome shotgun (WGS) entry which is preliminary data.</text>
</comment>
<organism evidence="1 2">
    <name type="scientific">Nocardioides koreensis</name>
    <dbReference type="NCBI Taxonomy" id="433651"/>
    <lineage>
        <taxon>Bacteria</taxon>
        <taxon>Bacillati</taxon>
        <taxon>Actinomycetota</taxon>
        <taxon>Actinomycetes</taxon>
        <taxon>Propionibacteriales</taxon>
        <taxon>Nocardioidaceae</taxon>
        <taxon>Nocardioides</taxon>
    </lineage>
</organism>
<protein>
    <recommendedName>
        <fullName evidence="3">Class I SAM-dependent methyltransferase</fullName>
    </recommendedName>
</protein>
<evidence type="ECO:0000313" key="1">
    <source>
        <dbReference type="EMBL" id="GAA2149143.1"/>
    </source>
</evidence>
<dbReference type="InterPro" id="IPR029063">
    <property type="entry name" value="SAM-dependent_MTases_sf"/>
</dbReference>
<reference evidence="2" key="1">
    <citation type="journal article" date="2019" name="Int. J. Syst. Evol. Microbiol.">
        <title>The Global Catalogue of Microorganisms (GCM) 10K type strain sequencing project: providing services to taxonomists for standard genome sequencing and annotation.</title>
        <authorList>
            <consortium name="The Broad Institute Genomics Platform"/>
            <consortium name="The Broad Institute Genome Sequencing Center for Infectious Disease"/>
            <person name="Wu L."/>
            <person name="Ma J."/>
        </authorList>
    </citation>
    <scope>NUCLEOTIDE SEQUENCE [LARGE SCALE GENOMIC DNA]</scope>
    <source>
        <strain evidence="2">JCM 16022</strain>
    </source>
</reference>
<evidence type="ECO:0000313" key="2">
    <source>
        <dbReference type="Proteomes" id="UP001501771"/>
    </source>
</evidence>
<dbReference type="SUPFAM" id="SSF53335">
    <property type="entry name" value="S-adenosyl-L-methionine-dependent methyltransferases"/>
    <property type="match status" value="1"/>
</dbReference>
<gene>
    <name evidence="1" type="ORF">GCM10009844_28440</name>
</gene>
<dbReference type="Proteomes" id="UP001501771">
    <property type="component" value="Unassembled WGS sequence"/>
</dbReference>
<proteinExistence type="predicted"/>
<dbReference type="EMBL" id="BAAAQR010000008">
    <property type="protein sequence ID" value="GAA2149143.1"/>
    <property type="molecule type" value="Genomic_DNA"/>
</dbReference>
<name>A0ABP5LRG0_9ACTN</name>
<sequence>MPRIAGRTFDRILFLQSFGYATDPVRTLQAARAMLADDGFILLTKTQPIRYAVEQAERNQTSLGEEYFSTARFSYLSGWNDQITLTKRRYTISDLINVFSAAGLWIETAIEPQLSEDARRRYPHKQAWMNTYLGILVFKLRPHPGR</sequence>
<accession>A0ABP5LRG0</accession>
<evidence type="ECO:0008006" key="3">
    <source>
        <dbReference type="Google" id="ProtNLM"/>
    </source>
</evidence>
<keyword evidence="2" id="KW-1185">Reference proteome</keyword>
<dbReference type="Gene3D" id="3.40.50.150">
    <property type="entry name" value="Vaccinia Virus protein VP39"/>
    <property type="match status" value="1"/>
</dbReference>